<feature type="region of interest" description="Disordered" evidence="1">
    <location>
        <begin position="1843"/>
        <end position="1863"/>
    </location>
</feature>
<feature type="compositionally biased region" description="Basic and acidic residues" evidence="1">
    <location>
        <begin position="3780"/>
        <end position="3805"/>
    </location>
</feature>
<feature type="region of interest" description="Disordered" evidence="1">
    <location>
        <begin position="3503"/>
        <end position="3580"/>
    </location>
</feature>
<feature type="region of interest" description="Disordered" evidence="1">
    <location>
        <begin position="2679"/>
        <end position="2699"/>
    </location>
</feature>
<feature type="compositionally biased region" description="Acidic residues" evidence="1">
    <location>
        <begin position="1"/>
        <end position="42"/>
    </location>
</feature>
<sequence length="4254" mass="471147">MEPEDLPWPGELEEEEEEETEEAEERANLDSDEVVMVEEVEEEERRELDSDFNYESQPRERTDEEDDEEAKAWLQAHPEGALPPSSLSRHRYSEDERTGLEKIVPLTCHVWQQPLYQGNSGTQISDTTVVSVEKTARWRSKADQGTESWHYLPQEMDSSHTLDITQTRFNMREEGTEVTDFTSVEEGILTQPENQVKEAKRGLLCSPLLVIQDNFASPDLPLLTCLTQDQEFGSDSLFQQSELDFAPLRGIPGKSEDTEWFSRPPEVSEALFQAASEVASDLVNSCISVSQHSLIASTAECQRSFLPFEQGTKEDTISSDTVDELKTPKDFDSYDALCSYMAWKTQEVQEPETSLADKGQVSVSTSSYTSDDYVTPEGSDSFDASCSHVQCWKQKALQQSENYLTNGYHDSYSDSSDIIDKNKIPKGSDNFRAPFSCTPWSKQEASHHPETYVIKGLQGKAESDTSTLDDDTECCNLDENAIGCSTRVADLQREVHEQGDLTAECIALAGFKNVLDDLEVCDSSLPWQSALELPSKEESDFEEPVGCSNMDINQTFSSVLPPFIPHEPTIELEYHSSDLRMLRVSPDTVQKTLKHIAGGTSKGGIAEVIQSSLKPGITAIPGDSDTGSHLFLFPEDFPQLDLRSQENTLGQHTDTHNQQASVDSDISEETLKVSSVGERADQKTGISTVPSSFYSQRGKPSIFYPQALPDSHLAEEALKVSAVLGPTVQKSGIPTVFPSSYSRGENHNIFYQQALPDSHLTEEALKVLAIPGPADQKTSIPIVLPSSYSHGEKHNTFYQQALPGSHLTEETLKYSAVPGSADQKTSIPTVLPGSSSHGETHVTFHPQALPHSHLTEEALKVSGVPHPTDQKTSIHTVPPSSYSRGEKHNIFYPQALPDSHLTEEALKVSAVPGPADQKTSIPTVLPSSYSRGEKHNIFYPQALPDSHLTEETLKISAVPVSTDQRTEKTIVPPTSYSRREKHIIFSQQQLSDGHLTKQVLKVSFVPGPADQNTGIPTLSSHSYSLGEKPSIFYQQVLPDSHLIEQTQKVAALPGPADQKSRIPAVSSTSYSHRERPHIFYQQTLPESHLTEQALKFSAPESTEQKTGIPTVTSTSSSHREKSSIFYQEELLDSHLTEQAQKVPAVPGPADQDTGIPIVPSRPYSRGEKPSIFCQQVSPDSHLSEETLISVASGPAEKKSGLLSEASNFCSRREKHNIFYQEELPDSSLTEQAQKVSPVPEPTDQKTKISTVTSTSYSDTEKPFIFYPQDLTDTHLTDEALKASAISGSADWKTGISTVSSTSYLPREKPIIFSPQALPGSHLLEEALKVSADQKTGLLSEPSSSYSHREKPITFYPEGLTDGQVPQEALKVPAVSGPTDQKTELPPEPSSSYSPREKPIIFPPQALPGSHLLEEALKVSAVPESADQKTGLPSEPSSSYSHREKPIIFNPEGLTDGQVPQEALKVSAVSGLTDQKTELPPEPSSSYSPREKPIIFPPQALPGSHLLEEALKISAIPGSADQKTGLPSEPSSSYSYREKPVIFYPEGLTDGQVPQEPLKVSAIPGPTDQKIGLPSEPSSSYSYREKPIIFYPEGLTDSQVPQEALKVSAIPGPTDQKTGLPSEPSSSYSYREKPIIFYPQGLTDSQISQEALKVSAIPGPADQKTGLPSEPSSSYSHREKPLTFYPQGLTDGQVPQEALKVSAVPGPADQKTGLPSELSSSHSYREKPIIFYSQGLTDSRVPQEALKVSAIPGPADQKTGLPSEPSSSYSYREKPLIFYPQGLTDSQVPQEALKVSALPGPAAQKTGLPLEPSSSYSYREKPIIFYSQGLADSRVPQEALKVSAIPGPADQKTGLPSEPSSYSPREKPIIFYPQGLTDDHVPQEALKVSAIPGPIDQKIGLPSEPSSSYSHREKSNIFYQQELSGSHLTEETLKVLAVSATGDQKTGIPSSPYSLGGKPIIFCQQALSDKHLTEEALNVSASSEPADQETGIPTVPSVSYSHREKPSILYQQPLSDNQLPIEALKISAVSGPGDQKTRKPTITSASYSHREKPIIYQQELPDLTQAALSVFRVPGLGDQKTGIPVVTSTPYSHREKPIISYQQELPEPNEGALKVLGAPGSADQKTGIRFGSSASYSHRESPIFSYQRELPDITEETLKVSAVSGPADQKTGIHIIPSSSYSYIEKDSIFYQQELPDVTEGALKIFALPGPADQKTEIPTGSSSSYSHKEKLKTSPLILPDDQKTELLTTPLSSYSQREKPKISTVIGPDNQMTPLLTVLHNSYSQRVKPFQQELPDRHHSEDTLKISAVSEPTDVNSGIPIPLSSSYSHREKSNIFYPQELPDKHLAEDALKVSTIPVPADQKSLLPTVPPSSFSHREKPNIFYQQNFPDRHKTQDALMFSRGVGQVDQITGLSTVTPGTYSHREKQKLVSDHVQMLIDNLDSSNSSVISNSVPLSSQADGRVVISKPESLGFEDVGSEENQDTSSGSKTLKEIRTLLMEAENIALKRCNFPAPLVPFRDVSDISFIQSKKVVCFKEPLTADESNGDLPQRQPFTEESPSDKCIQKDISTQTNLKCQRGIENWEFISSTTVRSPLQEAESKARVTVDETLRQYRADKSVMRSEPEGYSGTIGNKIVIPMMTLIKSDSSSDASSCSWDSNSLESVSDVLLNFIPYASPKTSLTDSREEEGVLESDDAGGSSADSLAAHVRNLLKCESSLNHAKQILRNAEEEECRVRARAWNLKFNLAHECGYSISELNEDDRRKVEEIKAKLFGHERTADLSKGLRSPRGIGYKPEAVCSHIIIESHEKGCFRTLTAEQPQLDSHPCVFRSADPSEMIRGQRSPSSWRTRHIDLSKSLDQSNPHFKVWNSLQLRSHSPFQNFTTDDFRISQGLRMPFHEKIDPWLSELVEPACVPPEEMDCHSSSQMLPPESMKKFTTSITFSSHRHSKCFSDSSVLKVGVTEGSQCTGASVGVFNSHFTEEQNPPRDLEQRTSSPSSFKIVSHSPDKAVTILAESSRQSQKLSVEHSQQEEKLLERSDFKGSDSEPSTSAKCSNVKEVHFSDNHTFISMSRPSSTLGVKEKNVTVTPDLASHIILEQRELFEPSKASHADHHVRKYHSPPPQHQDYVAPNLPCRIFLEKRELFEQSKAPHLDHQMRENHSPFPQGQDYIASDLPSSIFLEQRQLFEQSKAPDVDHMGKYHSPLPPGQDYVVEKNNQHKFKSYISNMINVEAKFDNVVSHSAPNQCTLVTSASTPPSNRKALSCVRITLYPKTPSKFDSGTLDKRFHSLDPASKTRMNSEFNSDLQTLSSRSLEPTSKLLTGKPVAQNQESLGFLGPKSSPDFQVVQSPLPDSNTISQDLKNILFQNSQIVTSRQTQVNISDLEGYSSPEGTPVSADRPSEVIKTPFSAFPGKSSSDAVTQITTESPGKTMFSSEIFINDDDRGLEIPEPSAQKLGKVPTTFASSSSVQQITRPHGTDAQPSLLPYKPPGSTKMYYVPQLKQIPSSLDSRSDTTIESSHSGSNDAIAPDFPAEVLGTRDDDLPVTDNIKHKEGIYSKRVVAKPTLPMGGKPPQKDNADAQVQVSIIGDEDVSDKNQKKEIYNKKAVTKAAQPEEKESLQKTTEGSSGAADAEHSARLQDLKTESLPDTKAIKQKEEIHSKRTVPKESWTKEKESLQIDIAESRCHSEFENTTHSVFRSAKFYFHHPVHLPSDQDFCHESLGKSVFMRRSWKDVFQHHPDKQREHTRLPSPHQNVEKPKADYTRIESLSINVNLENEVMHTAKSRARDYPKSDKQINDQKKDHKVTPEPTAQHTVSLNELWNKYQERQRQQKPPEFSDRKELSLVERLDRLAKLLQNPITYSLRTSESTQDDSRGERDVKEWSGRQQQQKNKLQKKKRYKSLEKFHKTAGELKKSKVLSTHQAGKPNQIKIEQIKFDKYILRKQPGFHYKNNTSSDSRPSEESELLTDTPTNIISTTTSPVESDIMTQTDREVALHERSSSISTIDTARLIQAFGQERVCLSPRRIKLYSSLTDHQRRYFERRNKKNKKALNTGHPQMTSEHTRRKHIQVANHVISSDSVSSSTSSFCSSSSTLGSKQNVQMLNKSIQAGNLEIVNGVRKHTRDVGMTFPTPSSSEARIEEDSDVTSWSEEKIEEKRLLASYLGDKKLRKNRHSCCEGVSWFVPVKNVKSGPKENLPKHHGPGICWFAPITNTKPWREPLREQNWQGQHEDNRGSLASPGRGPLKPFVRATLQVR</sequence>
<feature type="region of interest" description="Disordered" evidence="1">
    <location>
        <begin position="1749"/>
        <end position="1768"/>
    </location>
</feature>
<feature type="region of interest" description="Disordered" evidence="1">
    <location>
        <begin position="3738"/>
        <end position="3757"/>
    </location>
</feature>
<feature type="compositionally biased region" description="Polar residues" evidence="1">
    <location>
        <begin position="3295"/>
        <end position="3316"/>
    </location>
</feature>
<feature type="region of interest" description="Disordered" evidence="1">
    <location>
        <begin position="1373"/>
        <end position="1405"/>
    </location>
</feature>
<feature type="compositionally biased region" description="Polar residues" evidence="1">
    <location>
        <begin position="3503"/>
        <end position="3523"/>
    </location>
</feature>
<keyword evidence="2" id="KW-1185">Reference proteome</keyword>
<feature type="compositionally biased region" description="Polar residues" evidence="1">
    <location>
        <begin position="3461"/>
        <end position="3472"/>
    </location>
</feature>
<feature type="compositionally biased region" description="Polar residues" evidence="1">
    <location>
        <begin position="2216"/>
        <end position="2225"/>
    </location>
</feature>
<feature type="region of interest" description="Disordered" evidence="1">
    <location>
        <begin position="1"/>
        <end position="94"/>
    </location>
</feature>
<dbReference type="GO" id="GO:0008017">
    <property type="term" value="F:microtubule binding"/>
    <property type="evidence" value="ECO:0007669"/>
    <property type="project" value="TreeGrafter"/>
</dbReference>
<dbReference type="Pfam" id="PF18727">
    <property type="entry name" value="ALMS_repeat"/>
    <property type="match status" value="37"/>
</dbReference>
<feature type="compositionally biased region" description="Polar residues" evidence="1">
    <location>
        <begin position="870"/>
        <end position="883"/>
    </location>
</feature>
<feature type="region of interest" description="Disordered" evidence="1">
    <location>
        <begin position="2978"/>
        <end position="3002"/>
    </location>
</feature>
<feature type="region of interest" description="Disordered" evidence="1">
    <location>
        <begin position="1605"/>
        <end position="1627"/>
    </location>
</feature>
<gene>
    <name evidence="3" type="primary">ALMS1</name>
</gene>
<feature type="compositionally biased region" description="Polar residues" evidence="1">
    <location>
        <begin position="1099"/>
        <end position="1112"/>
    </location>
</feature>
<feature type="region of interest" description="Disordered" evidence="1">
    <location>
        <begin position="1555"/>
        <end position="1579"/>
    </location>
</feature>
<feature type="compositionally biased region" description="Basic and acidic residues" evidence="1">
    <location>
        <begin position="3870"/>
        <end position="3882"/>
    </location>
</feature>
<feature type="region of interest" description="Disordered" evidence="1">
    <location>
        <begin position="864"/>
        <end position="884"/>
    </location>
</feature>
<evidence type="ECO:0000256" key="1">
    <source>
        <dbReference type="SAM" id="MobiDB-lite"/>
    </source>
</evidence>
<evidence type="ECO:0000313" key="3">
    <source>
        <dbReference type="RefSeq" id="XP_030874002.1"/>
    </source>
</evidence>
<accession>A0A7F8PY77</accession>
<feature type="region of interest" description="Disordered" evidence="1">
    <location>
        <begin position="2542"/>
        <end position="2561"/>
    </location>
</feature>
<feature type="region of interest" description="Disordered" evidence="1">
    <location>
        <begin position="1654"/>
        <end position="1720"/>
    </location>
</feature>
<feature type="region of interest" description="Disordered" evidence="1">
    <location>
        <begin position="3946"/>
        <end position="3965"/>
    </location>
</feature>
<dbReference type="GeneID" id="102728072"/>
<evidence type="ECO:0000313" key="2">
    <source>
        <dbReference type="Proteomes" id="UP000245341"/>
    </source>
</evidence>
<feature type="compositionally biased region" description="Basic and acidic residues" evidence="1">
    <location>
        <begin position="3536"/>
        <end position="3555"/>
    </location>
</feature>
<name>A0A7F8PY77_LEPWE</name>
<dbReference type="InterPro" id="IPR040972">
    <property type="entry name" value="ALMS_repeat"/>
</dbReference>
<feature type="region of interest" description="Disordered" evidence="1">
    <location>
        <begin position="3780"/>
        <end position="3814"/>
    </location>
</feature>
<feature type="compositionally biased region" description="Basic and acidic residues" evidence="1">
    <location>
        <begin position="2979"/>
        <end position="2991"/>
    </location>
</feature>
<feature type="compositionally biased region" description="Basic and acidic residues" evidence="1">
    <location>
        <begin position="3024"/>
        <end position="3044"/>
    </location>
</feature>
<feature type="region of interest" description="Disordered" evidence="1">
    <location>
        <begin position="1337"/>
        <end position="1360"/>
    </location>
</feature>
<dbReference type="GO" id="GO:0046599">
    <property type="term" value="P:regulation of centriole replication"/>
    <property type="evidence" value="ECO:0007669"/>
    <property type="project" value="TreeGrafter"/>
</dbReference>
<feature type="region of interest" description="Disordered" evidence="1">
    <location>
        <begin position="2211"/>
        <end position="2231"/>
    </location>
</feature>
<feature type="region of interest" description="Disordered" evidence="1">
    <location>
        <begin position="1420"/>
        <end position="1442"/>
    </location>
</feature>
<organism evidence="2 3">
    <name type="scientific">Leptonychotes weddellii</name>
    <name type="common">Weddell seal</name>
    <name type="synonym">Otaria weddellii</name>
    <dbReference type="NCBI Taxonomy" id="9713"/>
    <lineage>
        <taxon>Eukaryota</taxon>
        <taxon>Metazoa</taxon>
        <taxon>Chordata</taxon>
        <taxon>Craniata</taxon>
        <taxon>Vertebrata</taxon>
        <taxon>Euteleostomi</taxon>
        <taxon>Mammalia</taxon>
        <taxon>Eutheria</taxon>
        <taxon>Laurasiatheria</taxon>
        <taxon>Carnivora</taxon>
        <taxon>Caniformia</taxon>
        <taxon>Pinnipedia</taxon>
        <taxon>Phocidae</taxon>
        <taxon>Monachinae</taxon>
        <taxon>Lobodontini</taxon>
        <taxon>Leptonychotes</taxon>
    </lineage>
</organism>
<dbReference type="RefSeq" id="XP_030874002.1">
    <property type="nucleotide sequence ID" value="XM_031018142.1"/>
</dbReference>
<protein>
    <submittedName>
        <fullName evidence="3">Alstrom syndrome protein 1 isoform X4</fullName>
    </submittedName>
</protein>
<feature type="region of interest" description="Disordered" evidence="1">
    <location>
        <begin position="3017"/>
        <end position="3052"/>
    </location>
</feature>
<feature type="region of interest" description="Disordered" evidence="1">
    <location>
        <begin position="2470"/>
        <end position="2489"/>
    </location>
</feature>
<feature type="region of interest" description="Disordered" evidence="1">
    <location>
        <begin position="4223"/>
        <end position="4244"/>
    </location>
</feature>
<feature type="region of interest" description="Disordered" evidence="1">
    <location>
        <begin position="3605"/>
        <end position="3668"/>
    </location>
</feature>
<feature type="region of interest" description="Disordered" evidence="1">
    <location>
        <begin position="3863"/>
        <end position="3898"/>
    </location>
</feature>
<dbReference type="GO" id="GO:0005813">
    <property type="term" value="C:centrosome"/>
    <property type="evidence" value="ECO:0007669"/>
    <property type="project" value="TreeGrafter"/>
</dbReference>
<dbReference type="PANTHER" id="PTHR21553">
    <property type="entry name" value="ALMS1-RELATED"/>
    <property type="match status" value="1"/>
</dbReference>
<dbReference type="Proteomes" id="UP000245341">
    <property type="component" value="Unplaced"/>
</dbReference>
<feature type="region of interest" description="Disordered" evidence="1">
    <location>
        <begin position="1469"/>
        <end position="1498"/>
    </location>
</feature>
<proteinExistence type="predicted"/>
<dbReference type="PANTHER" id="PTHR21553:SF22">
    <property type="entry name" value="CENTROSOME-ASSOCIATED PROTEIN ALMS1"/>
    <property type="match status" value="1"/>
</dbReference>
<reference evidence="3" key="1">
    <citation type="submission" date="2025-08" db="UniProtKB">
        <authorList>
            <consortium name="RefSeq"/>
        </authorList>
    </citation>
    <scope>IDENTIFICATION</scope>
    <source>
        <tissue evidence="3">Liver</tissue>
    </source>
</reference>
<dbReference type="GO" id="GO:0005814">
    <property type="term" value="C:centriole"/>
    <property type="evidence" value="ECO:0007669"/>
    <property type="project" value="TreeGrafter"/>
</dbReference>
<feature type="region of interest" description="Disordered" evidence="1">
    <location>
        <begin position="3294"/>
        <end position="3316"/>
    </location>
</feature>
<feature type="region of interest" description="Disordered" evidence="1">
    <location>
        <begin position="1097"/>
        <end position="1121"/>
    </location>
</feature>
<feature type="region of interest" description="Disordered" evidence="1">
    <location>
        <begin position="3442"/>
        <end position="3491"/>
    </location>
</feature>
<feature type="compositionally biased region" description="Basic and acidic residues" evidence="1">
    <location>
        <begin position="3630"/>
        <end position="3668"/>
    </location>
</feature>
<dbReference type="GO" id="GO:0005829">
    <property type="term" value="C:cytosol"/>
    <property type="evidence" value="ECO:0007669"/>
    <property type="project" value="TreeGrafter"/>
</dbReference>
<dbReference type="CTD" id="7840"/>